<evidence type="ECO:0000313" key="3">
    <source>
        <dbReference type="Proteomes" id="UP000266861"/>
    </source>
</evidence>
<accession>A0A397I978</accession>
<evidence type="ECO:0000256" key="1">
    <source>
        <dbReference type="SAM" id="MobiDB-lite"/>
    </source>
</evidence>
<sequence>MDMSTENNNAGPSNSYENNIDTTNIQSTITLRRSGSKGKKNTTSEVVERNSEGSSLGKRKAEGEDGSSTAGEKRRAAKKRKGKEIRAARYIKVCDDVSTNLYSLI</sequence>
<proteinExistence type="predicted"/>
<protein>
    <submittedName>
        <fullName evidence="2">Uncharacterized protein</fullName>
    </submittedName>
</protein>
<name>A0A397I978_9GLOM</name>
<reference evidence="2 3" key="1">
    <citation type="submission" date="2018-08" db="EMBL/GenBank/DDBJ databases">
        <title>Genome and evolution of the arbuscular mycorrhizal fungus Diversispora epigaea (formerly Glomus versiforme) and its bacterial endosymbionts.</title>
        <authorList>
            <person name="Sun X."/>
            <person name="Fei Z."/>
            <person name="Harrison M."/>
        </authorList>
    </citation>
    <scope>NUCLEOTIDE SEQUENCE [LARGE SCALE GENOMIC DNA]</scope>
    <source>
        <strain evidence="2 3">IT104</strain>
    </source>
</reference>
<feature type="region of interest" description="Disordered" evidence="1">
    <location>
        <begin position="1"/>
        <end position="84"/>
    </location>
</feature>
<dbReference type="AlphaFoldDB" id="A0A397I978"/>
<organism evidence="2 3">
    <name type="scientific">Diversispora epigaea</name>
    <dbReference type="NCBI Taxonomy" id="1348612"/>
    <lineage>
        <taxon>Eukaryota</taxon>
        <taxon>Fungi</taxon>
        <taxon>Fungi incertae sedis</taxon>
        <taxon>Mucoromycota</taxon>
        <taxon>Glomeromycotina</taxon>
        <taxon>Glomeromycetes</taxon>
        <taxon>Diversisporales</taxon>
        <taxon>Diversisporaceae</taxon>
        <taxon>Diversispora</taxon>
    </lineage>
</organism>
<feature type="compositionally biased region" description="Polar residues" evidence="1">
    <location>
        <begin position="1"/>
        <end position="33"/>
    </location>
</feature>
<keyword evidence="3" id="KW-1185">Reference proteome</keyword>
<dbReference type="Proteomes" id="UP000266861">
    <property type="component" value="Unassembled WGS sequence"/>
</dbReference>
<gene>
    <name evidence="2" type="ORF">Glove_256g143</name>
</gene>
<dbReference type="EMBL" id="PQFF01000234">
    <property type="protein sequence ID" value="RHZ71592.1"/>
    <property type="molecule type" value="Genomic_DNA"/>
</dbReference>
<comment type="caution">
    <text evidence="2">The sequence shown here is derived from an EMBL/GenBank/DDBJ whole genome shotgun (WGS) entry which is preliminary data.</text>
</comment>
<evidence type="ECO:0000313" key="2">
    <source>
        <dbReference type="EMBL" id="RHZ71592.1"/>
    </source>
</evidence>